<reference evidence="9 10" key="1">
    <citation type="submission" date="2019-08" db="EMBL/GenBank/DDBJ databases">
        <title>Genome of Luteibaculum oceani JCM 18817.</title>
        <authorList>
            <person name="Bowman J.P."/>
        </authorList>
    </citation>
    <scope>NUCLEOTIDE SEQUENCE [LARGE SCALE GENOMIC DNA]</scope>
    <source>
        <strain evidence="9 10">JCM 18817</strain>
    </source>
</reference>
<dbReference type="NCBIfam" id="TIGR00229">
    <property type="entry name" value="sensory_box"/>
    <property type="match status" value="2"/>
</dbReference>
<dbReference type="EMBL" id="VORB01000010">
    <property type="protein sequence ID" value="TXC76249.1"/>
    <property type="molecule type" value="Genomic_DNA"/>
</dbReference>
<dbReference type="SMART" id="SM00086">
    <property type="entry name" value="PAC"/>
    <property type="match status" value="1"/>
</dbReference>
<dbReference type="Pfam" id="PF00512">
    <property type="entry name" value="HisKA"/>
    <property type="match status" value="1"/>
</dbReference>
<evidence type="ECO:0000256" key="1">
    <source>
        <dbReference type="ARBA" id="ARBA00000085"/>
    </source>
</evidence>
<keyword evidence="10" id="KW-1185">Reference proteome</keyword>
<dbReference type="EC" id="2.7.13.3" evidence="2"/>
<dbReference type="SUPFAM" id="SSF55785">
    <property type="entry name" value="PYP-like sensor domain (PAS domain)"/>
    <property type="match status" value="2"/>
</dbReference>
<evidence type="ECO:0000259" key="8">
    <source>
        <dbReference type="PROSITE" id="PS50112"/>
    </source>
</evidence>
<dbReference type="OrthoDB" id="9781208at2"/>
<evidence type="ECO:0000256" key="6">
    <source>
        <dbReference type="SAM" id="MobiDB-lite"/>
    </source>
</evidence>
<dbReference type="InterPro" id="IPR005467">
    <property type="entry name" value="His_kinase_dom"/>
</dbReference>
<proteinExistence type="predicted"/>
<evidence type="ECO:0000256" key="2">
    <source>
        <dbReference type="ARBA" id="ARBA00012438"/>
    </source>
</evidence>
<dbReference type="InterPro" id="IPR036890">
    <property type="entry name" value="HATPase_C_sf"/>
</dbReference>
<dbReference type="SUPFAM" id="SSF55874">
    <property type="entry name" value="ATPase domain of HSP90 chaperone/DNA topoisomerase II/histidine kinase"/>
    <property type="match status" value="1"/>
</dbReference>
<dbReference type="GO" id="GO:0000155">
    <property type="term" value="F:phosphorelay sensor kinase activity"/>
    <property type="evidence" value="ECO:0007669"/>
    <property type="project" value="InterPro"/>
</dbReference>
<dbReference type="InterPro" id="IPR004358">
    <property type="entry name" value="Sig_transdc_His_kin-like_C"/>
</dbReference>
<evidence type="ECO:0000256" key="3">
    <source>
        <dbReference type="ARBA" id="ARBA00022553"/>
    </source>
</evidence>
<dbReference type="AlphaFoldDB" id="A0A5C6UTF0"/>
<dbReference type="PROSITE" id="PS50109">
    <property type="entry name" value="HIS_KIN"/>
    <property type="match status" value="1"/>
</dbReference>
<dbReference type="PANTHER" id="PTHR43304">
    <property type="entry name" value="PHYTOCHROME-LIKE PROTEIN CPH1"/>
    <property type="match status" value="1"/>
</dbReference>
<organism evidence="9 10">
    <name type="scientific">Luteibaculum oceani</name>
    <dbReference type="NCBI Taxonomy" id="1294296"/>
    <lineage>
        <taxon>Bacteria</taxon>
        <taxon>Pseudomonadati</taxon>
        <taxon>Bacteroidota</taxon>
        <taxon>Flavobacteriia</taxon>
        <taxon>Flavobacteriales</taxon>
        <taxon>Luteibaculaceae</taxon>
        <taxon>Luteibaculum</taxon>
    </lineage>
</organism>
<dbReference type="InterPro" id="IPR003661">
    <property type="entry name" value="HisK_dim/P_dom"/>
</dbReference>
<dbReference type="SUPFAM" id="SSF47384">
    <property type="entry name" value="Homodimeric domain of signal transducing histidine kinase"/>
    <property type="match status" value="1"/>
</dbReference>
<dbReference type="Gene3D" id="2.10.70.100">
    <property type="match status" value="1"/>
</dbReference>
<accession>A0A5C6UTF0</accession>
<dbReference type="Gene3D" id="1.10.287.130">
    <property type="match status" value="1"/>
</dbReference>
<dbReference type="InterPro" id="IPR036097">
    <property type="entry name" value="HisK_dim/P_sf"/>
</dbReference>
<dbReference type="Pfam" id="PF02518">
    <property type="entry name" value="HATPase_c"/>
    <property type="match status" value="1"/>
</dbReference>
<dbReference type="Pfam" id="PF08447">
    <property type="entry name" value="PAS_3"/>
    <property type="match status" value="2"/>
</dbReference>
<dbReference type="CDD" id="cd00082">
    <property type="entry name" value="HisKA"/>
    <property type="match status" value="1"/>
</dbReference>
<evidence type="ECO:0000256" key="4">
    <source>
        <dbReference type="ARBA" id="ARBA00022679"/>
    </source>
</evidence>
<dbReference type="Proteomes" id="UP000321168">
    <property type="component" value="Unassembled WGS sequence"/>
</dbReference>
<feature type="domain" description="Histidine kinase" evidence="7">
    <location>
        <begin position="398"/>
        <end position="612"/>
    </location>
</feature>
<evidence type="ECO:0000259" key="7">
    <source>
        <dbReference type="PROSITE" id="PS50109"/>
    </source>
</evidence>
<sequence>MPDSHLNNSNPEKIYSLLNLSEKVGQVGSWEFIVAPSKIHVSGIAREILNISSPKDSGLILQNLKCSHSKKSISDIIISGTSSGATFTQFIELNFGEHTKFIRINGECESNSEKKVVRSFGNIQDLTYEFEKERTLKESEISLKDAQHLSKIGSWTWYPQENRVKWSEEMFRILGLEPSKDEITIDTVFKFIHPDDIQHVRDITNKALFEKRAIPVEYRVITPNGTIKHVRGSGEAVIRDGEMIKMFGTIQDISSEVVLKNQLKAYWKNSQDLLCIFDLKGNIKSINPKWSRLLGYSISESKTLSFEEILHPNDRQMIFRKICLLIQTPTNSEFTCRVKTKNNNHIWVSWLCSSNMDSKEVYASGRDITYMVESEEKLKNSALELEAKNKALEQFAYIASHDLKEPLRTITSLTDLWIKDNEHLLDENGRTVFDFVKKATKRMDSLISGLLDYSMIGSNENIELLNTKAIVTSVLEDLSLLVEEKQATITIEQLPEIRGYKTGVRQVFQNLVGNALKYTKKNGEKPKINISCNARGKEYIFCIQDNGIGISTEDKEKIFKIFQRLHNRSEYEGSGIGLAHCQKITEVHGGRIWVESTVGQGSSFYFSFGEQEIQHSASTENQSKRNKSGGHLSIAS</sequence>
<dbReference type="InterPro" id="IPR052162">
    <property type="entry name" value="Sensor_kinase/Photoreceptor"/>
</dbReference>
<dbReference type="CDD" id="cd00130">
    <property type="entry name" value="PAS"/>
    <property type="match status" value="2"/>
</dbReference>
<dbReference type="PANTHER" id="PTHR43304:SF1">
    <property type="entry name" value="PAC DOMAIN-CONTAINING PROTEIN"/>
    <property type="match status" value="1"/>
</dbReference>
<evidence type="ECO:0000313" key="9">
    <source>
        <dbReference type="EMBL" id="TXC76249.1"/>
    </source>
</evidence>
<dbReference type="SMART" id="SM00387">
    <property type="entry name" value="HATPase_c"/>
    <property type="match status" value="1"/>
</dbReference>
<evidence type="ECO:0000256" key="5">
    <source>
        <dbReference type="ARBA" id="ARBA00022777"/>
    </source>
</evidence>
<keyword evidence="4" id="KW-0808">Transferase</keyword>
<gene>
    <name evidence="9" type="ORF">FRX97_10910</name>
</gene>
<dbReference type="Gene3D" id="3.30.565.10">
    <property type="entry name" value="Histidine kinase-like ATPase, C-terminal domain"/>
    <property type="match status" value="1"/>
</dbReference>
<dbReference type="Gene3D" id="3.30.450.20">
    <property type="entry name" value="PAS domain"/>
    <property type="match status" value="2"/>
</dbReference>
<dbReference type="InterPro" id="IPR001610">
    <property type="entry name" value="PAC"/>
</dbReference>
<dbReference type="PRINTS" id="PR00344">
    <property type="entry name" value="BCTRLSENSOR"/>
</dbReference>
<dbReference type="FunFam" id="3.30.565.10:FF:000006">
    <property type="entry name" value="Sensor histidine kinase WalK"/>
    <property type="match status" value="1"/>
</dbReference>
<dbReference type="RefSeq" id="WP_147015251.1">
    <property type="nucleotide sequence ID" value="NZ_VORB01000010.1"/>
</dbReference>
<dbReference type="InterPro" id="IPR003594">
    <property type="entry name" value="HATPase_dom"/>
</dbReference>
<keyword evidence="5" id="KW-0418">Kinase</keyword>
<protein>
    <recommendedName>
        <fullName evidence="2">histidine kinase</fullName>
        <ecNumber evidence="2">2.7.13.3</ecNumber>
    </recommendedName>
</protein>
<comment type="catalytic activity">
    <reaction evidence="1">
        <text>ATP + protein L-histidine = ADP + protein N-phospho-L-histidine.</text>
        <dbReference type="EC" id="2.7.13.3"/>
    </reaction>
</comment>
<dbReference type="InterPro" id="IPR035965">
    <property type="entry name" value="PAS-like_dom_sf"/>
</dbReference>
<dbReference type="SMART" id="SM00388">
    <property type="entry name" value="HisKA"/>
    <property type="match status" value="1"/>
</dbReference>
<dbReference type="PROSITE" id="PS50112">
    <property type="entry name" value="PAS"/>
    <property type="match status" value="1"/>
</dbReference>
<dbReference type="InterPro" id="IPR000014">
    <property type="entry name" value="PAS"/>
</dbReference>
<comment type="caution">
    <text evidence="9">The sequence shown here is derived from an EMBL/GenBank/DDBJ whole genome shotgun (WGS) entry which is preliminary data.</text>
</comment>
<name>A0A5C6UTF0_9FLAO</name>
<feature type="region of interest" description="Disordered" evidence="6">
    <location>
        <begin position="616"/>
        <end position="636"/>
    </location>
</feature>
<dbReference type="InterPro" id="IPR013655">
    <property type="entry name" value="PAS_fold_3"/>
</dbReference>
<dbReference type="SMART" id="SM00091">
    <property type="entry name" value="PAS"/>
    <property type="match status" value="2"/>
</dbReference>
<keyword evidence="3" id="KW-0597">Phosphoprotein</keyword>
<feature type="domain" description="PAS" evidence="8">
    <location>
        <begin position="259"/>
        <end position="329"/>
    </location>
</feature>
<evidence type="ECO:0000313" key="10">
    <source>
        <dbReference type="Proteomes" id="UP000321168"/>
    </source>
</evidence>